<comment type="caution">
    <text evidence="2">The sequence shown here is derived from an EMBL/GenBank/DDBJ whole genome shotgun (WGS) entry which is preliminary data.</text>
</comment>
<reference evidence="3" key="1">
    <citation type="journal article" date="2019" name="Int. J. Syst. Evol. Microbiol.">
        <title>The Global Catalogue of Microorganisms (GCM) 10K type strain sequencing project: providing services to taxonomists for standard genome sequencing and annotation.</title>
        <authorList>
            <consortium name="The Broad Institute Genomics Platform"/>
            <consortium name="The Broad Institute Genome Sequencing Center for Infectious Disease"/>
            <person name="Wu L."/>
            <person name="Ma J."/>
        </authorList>
    </citation>
    <scope>NUCLEOTIDE SEQUENCE [LARGE SCALE GENOMIC DNA]</scope>
    <source>
        <strain evidence="3">TISTR 2562</strain>
    </source>
</reference>
<dbReference type="Proteomes" id="UP001597474">
    <property type="component" value="Unassembled WGS sequence"/>
</dbReference>
<dbReference type="EMBL" id="JBHUMP010000009">
    <property type="protein sequence ID" value="MFD2740144.1"/>
    <property type="molecule type" value="Genomic_DNA"/>
</dbReference>
<protein>
    <submittedName>
        <fullName evidence="2">Uncharacterized protein</fullName>
    </submittedName>
</protein>
<keyword evidence="1" id="KW-1133">Transmembrane helix</keyword>
<gene>
    <name evidence="2" type="ORF">ACFSUD_11220</name>
</gene>
<keyword evidence="1" id="KW-0472">Membrane</keyword>
<evidence type="ECO:0000313" key="3">
    <source>
        <dbReference type="Proteomes" id="UP001597474"/>
    </source>
</evidence>
<keyword evidence="1" id="KW-0812">Transmembrane</keyword>
<proteinExistence type="predicted"/>
<evidence type="ECO:0000313" key="2">
    <source>
        <dbReference type="EMBL" id="MFD2740144.1"/>
    </source>
</evidence>
<dbReference type="RefSeq" id="WP_386374428.1">
    <property type="nucleotide sequence ID" value="NZ_JBHUMP010000009.1"/>
</dbReference>
<name>A0ABW5U388_9RHOB</name>
<evidence type="ECO:0000256" key="1">
    <source>
        <dbReference type="SAM" id="Phobius"/>
    </source>
</evidence>
<organism evidence="2 3">
    <name type="scientific">Sulfitobacter aestuarii</name>
    <dbReference type="NCBI Taxonomy" id="2161676"/>
    <lineage>
        <taxon>Bacteria</taxon>
        <taxon>Pseudomonadati</taxon>
        <taxon>Pseudomonadota</taxon>
        <taxon>Alphaproteobacteria</taxon>
        <taxon>Rhodobacterales</taxon>
        <taxon>Roseobacteraceae</taxon>
        <taxon>Sulfitobacter</taxon>
    </lineage>
</organism>
<feature type="transmembrane region" description="Helical" evidence="1">
    <location>
        <begin position="96"/>
        <end position="120"/>
    </location>
</feature>
<accession>A0ABW5U388</accession>
<sequence length="124" mass="14207">MMESRDMQAKAEALQRLLQERLGIKARNLRQGFRQARRHLPRPVRRQARMLGEAEQLVGHPRIARQLDPAVMENAFASVRSHLRGIDAGDLRKARILAVAGSIAWKLLLLAGVFVTFLWWRGYV</sequence>
<keyword evidence="3" id="KW-1185">Reference proteome</keyword>